<keyword evidence="12 16" id="KW-1133">Transmembrane helix</keyword>
<dbReference type="FunFam" id="1.10.287.130:FF:000049">
    <property type="entry name" value="C4-dicarboxylate transport sensor protein DctB"/>
    <property type="match status" value="1"/>
</dbReference>
<evidence type="ECO:0000256" key="6">
    <source>
        <dbReference type="ARBA" id="ARBA00022553"/>
    </source>
</evidence>
<dbReference type="OrthoDB" id="9772100at2"/>
<accession>A0A6M4A900</accession>
<dbReference type="GO" id="GO:0000155">
    <property type="term" value="F:phosphorelay sensor kinase activity"/>
    <property type="evidence" value="ECO:0007669"/>
    <property type="project" value="InterPro"/>
</dbReference>
<dbReference type="PROSITE" id="PS50109">
    <property type="entry name" value="HIS_KIN"/>
    <property type="match status" value="1"/>
</dbReference>
<evidence type="ECO:0000313" key="19">
    <source>
        <dbReference type="Proteomes" id="UP000274350"/>
    </source>
</evidence>
<dbReference type="SUPFAM" id="SSF47384">
    <property type="entry name" value="Homodimeric domain of signal transducing histidine kinase"/>
    <property type="match status" value="1"/>
</dbReference>
<keyword evidence="19" id="KW-1185">Reference proteome</keyword>
<keyword evidence="14 16" id="KW-0472">Membrane</keyword>
<dbReference type="PANTHER" id="PTHR43065">
    <property type="entry name" value="SENSOR HISTIDINE KINASE"/>
    <property type="match status" value="1"/>
</dbReference>
<dbReference type="InterPro" id="IPR017055">
    <property type="entry name" value="Sig_transdc_His_kinase_DctB"/>
</dbReference>
<keyword evidence="13" id="KW-0902">Two-component regulatory system</keyword>
<comment type="subcellular location">
    <subcellularLocation>
        <location evidence="2">Cell inner membrane</location>
        <topology evidence="2">Multi-pass membrane protein</topology>
    </subcellularLocation>
</comment>
<sequence>MRISRRIILFALVLGSALALIFSAYLLASRKAVEDIRLAGERQLQLIALDLESVLERYETLPYSVAYLPMATQVLAAPHDGALLQEFNLTLQDLQQQAKVESIYLMDKDGKTLASSNWDSATSYIGKNFGFRPYFAEAIKGSGMGGVAGHFYAIGNSTNIPGYFIAQAVYPSGSKRGLAKPLGVIAVKISLNTFEQAWRSSEEPIALADRHGVVFLSNRSAWQYRSLGALDQVVQQGLQQTLQYAGKRIVPINSLPKAERAGFDEYLAHPIGRLGWQLMLFPAQSKVQRAGAQAAAVASLLIGVLLALAGVVYQRRRRLEEGRAAQFALKHAADELEQKIAQRTLDLTLGNEKLEAQLHKLTEAENLLRTTQNDMLQTAKLAMLGQMAAGITHELNQPLTAIRAFADNAGVFLARGNSEQAGANLQHISDASARMGSIIGQLKGFARKSSDALSVVDVGAAIHAAAALLRSEFERQEAQLELQLESPLESPQGSQIGATAALVLGDSIRMEQVLINLIRNALDAVEQSRIKKVSVILECDADVVCIRIIDSGSGLPEQVLQHLFEPFFTTKPSGRGLGLGLAISSSIVQAMNGQLSAQNRAQGGAEFVVKIPAMPAALA</sequence>
<dbReference type="PRINTS" id="PR00344">
    <property type="entry name" value="BCTRLSENSOR"/>
</dbReference>
<evidence type="ECO:0000256" key="3">
    <source>
        <dbReference type="ARBA" id="ARBA00012438"/>
    </source>
</evidence>
<comment type="catalytic activity">
    <reaction evidence="1">
        <text>ATP + protein L-histidine = ADP + protein N-phospho-L-histidine.</text>
        <dbReference type="EC" id="2.7.13.3"/>
    </reaction>
</comment>
<dbReference type="Pfam" id="PF00512">
    <property type="entry name" value="HisKA"/>
    <property type="match status" value="1"/>
</dbReference>
<proteinExistence type="predicted"/>
<dbReference type="SMART" id="SM00388">
    <property type="entry name" value="HisKA"/>
    <property type="match status" value="1"/>
</dbReference>
<evidence type="ECO:0000256" key="1">
    <source>
        <dbReference type="ARBA" id="ARBA00000085"/>
    </source>
</evidence>
<dbReference type="GO" id="GO:0005886">
    <property type="term" value="C:plasma membrane"/>
    <property type="evidence" value="ECO:0007669"/>
    <property type="project" value="UniProtKB-SubCell"/>
</dbReference>
<keyword evidence="11" id="KW-0067">ATP-binding</keyword>
<evidence type="ECO:0000256" key="5">
    <source>
        <dbReference type="ARBA" id="ARBA00022519"/>
    </source>
</evidence>
<evidence type="ECO:0000256" key="7">
    <source>
        <dbReference type="ARBA" id="ARBA00022679"/>
    </source>
</evidence>
<dbReference type="InterPro" id="IPR029151">
    <property type="entry name" value="Sensor-like_sf"/>
</dbReference>
<evidence type="ECO:0000313" key="18">
    <source>
        <dbReference type="EMBL" id="QJQ07007.1"/>
    </source>
</evidence>
<dbReference type="Gene3D" id="3.30.565.10">
    <property type="entry name" value="Histidine kinase-like ATPase, C-terminal domain"/>
    <property type="match status" value="1"/>
</dbReference>
<keyword evidence="10 18" id="KW-0418">Kinase</keyword>
<dbReference type="InterPro" id="IPR033479">
    <property type="entry name" value="dCache_1"/>
</dbReference>
<dbReference type="SMART" id="SM00387">
    <property type="entry name" value="HATPase_c"/>
    <property type="match status" value="1"/>
</dbReference>
<dbReference type="Proteomes" id="UP000274350">
    <property type="component" value="Chromosome"/>
</dbReference>
<dbReference type="Gene3D" id="1.10.287.130">
    <property type="match status" value="1"/>
</dbReference>
<protein>
    <recommendedName>
        <fullName evidence="15">C4-dicarboxylate transport sensor protein DctB</fullName>
        <ecNumber evidence="3">2.7.13.3</ecNumber>
    </recommendedName>
</protein>
<dbReference type="CDD" id="cd00075">
    <property type="entry name" value="HATPase"/>
    <property type="match status" value="1"/>
</dbReference>
<evidence type="ECO:0000256" key="4">
    <source>
        <dbReference type="ARBA" id="ARBA00022475"/>
    </source>
</evidence>
<dbReference type="AlphaFoldDB" id="A0A6M4A900"/>
<dbReference type="InterPro" id="IPR003661">
    <property type="entry name" value="HisK_dim/P_dom"/>
</dbReference>
<reference evidence="18 19" key="1">
    <citation type="journal article" date="2019" name="Int. J. Syst. Evol. Microbiol.">
        <title>Undibacterium piscinae sp. nov., isolated from Korean shiner intestine.</title>
        <authorList>
            <person name="Lee S.Y."/>
            <person name="Kang W."/>
            <person name="Kim P.S."/>
            <person name="Kim H.S."/>
            <person name="Sung H."/>
            <person name="Shin N.R."/>
            <person name="Whon T.W."/>
            <person name="Yun J.H."/>
            <person name="Lee J.Y."/>
            <person name="Lee J.Y."/>
            <person name="Jung M.J."/>
            <person name="Jeong Y.S."/>
            <person name="Tak E.J."/>
            <person name="Han J.E."/>
            <person name="Hyun D.W."/>
            <person name="Kang M.S."/>
            <person name="Lee K.E."/>
            <person name="Lee B.H."/>
            <person name="Bae J.W."/>
        </authorList>
    </citation>
    <scope>NUCLEOTIDE SEQUENCE [LARGE SCALE GENOMIC DNA]</scope>
    <source>
        <strain evidence="18 19">S11R28</strain>
    </source>
</reference>
<dbReference type="InterPro" id="IPR036097">
    <property type="entry name" value="HisK_dim/P_sf"/>
</dbReference>
<keyword evidence="7" id="KW-0808">Transferase</keyword>
<dbReference type="Pfam" id="PF02743">
    <property type="entry name" value="dCache_1"/>
    <property type="match status" value="1"/>
</dbReference>
<dbReference type="CDD" id="cd00082">
    <property type="entry name" value="HisKA"/>
    <property type="match status" value="1"/>
</dbReference>
<evidence type="ECO:0000256" key="12">
    <source>
        <dbReference type="ARBA" id="ARBA00022989"/>
    </source>
</evidence>
<keyword evidence="4" id="KW-1003">Cell membrane</keyword>
<evidence type="ECO:0000259" key="17">
    <source>
        <dbReference type="PROSITE" id="PS50109"/>
    </source>
</evidence>
<dbReference type="EC" id="2.7.13.3" evidence="3"/>
<organism evidence="18 19">
    <name type="scientific">Undibacterium piscinae</name>
    <dbReference type="NCBI Taxonomy" id="2495591"/>
    <lineage>
        <taxon>Bacteria</taxon>
        <taxon>Pseudomonadati</taxon>
        <taxon>Pseudomonadota</taxon>
        <taxon>Betaproteobacteria</taxon>
        <taxon>Burkholderiales</taxon>
        <taxon>Oxalobacteraceae</taxon>
        <taxon>Undibacterium</taxon>
    </lineage>
</organism>
<dbReference type="SUPFAM" id="SSF55874">
    <property type="entry name" value="ATPase domain of HSP90 chaperone/DNA topoisomerase II/histidine kinase"/>
    <property type="match status" value="1"/>
</dbReference>
<keyword evidence="8 16" id="KW-0812">Transmembrane</keyword>
<evidence type="ECO:0000256" key="10">
    <source>
        <dbReference type="ARBA" id="ARBA00022777"/>
    </source>
</evidence>
<dbReference type="GO" id="GO:0005524">
    <property type="term" value="F:ATP binding"/>
    <property type="evidence" value="ECO:0007669"/>
    <property type="project" value="UniProtKB-KW"/>
</dbReference>
<dbReference type="EMBL" id="CP051152">
    <property type="protein sequence ID" value="QJQ07007.1"/>
    <property type="molecule type" value="Genomic_DNA"/>
</dbReference>
<name>A0A6M4A900_9BURK</name>
<dbReference type="SUPFAM" id="SSF103190">
    <property type="entry name" value="Sensory domain-like"/>
    <property type="match status" value="1"/>
</dbReference>
<evidence type="ECO:0000256" key="15">
    <source>
        <dbReference type="ARBA" id="ARBA00073143"/>
    </source>
</evidence>
<evidence type="ECO:0000256" key="9">
    <source>
        <dbReference type="ARBA" id="ARBA00022741"/>
    </source>
</evidence>
<keyword evidence="6" id="KW-0597">Phosphoprotein</keyword>
<gene>
    <name evidence="18" type="ORF">EJG51_015515</name>
</gene>
<dbReference type="KEGG" id="upi:EJG51_015515"/>
<keyword evidence="9" id="KW-0547">Nucleotide-binding</keyword>
<evidence type="ECO:0000256" key="11">
    <source>
        <dbReference type="ARBA" id="ARBA00022840"/>
    </source>
</evidence>
<evidence type="ECO:0000256" key="2">
    <source>
        <dbReference type="ARBA" id="ARBA00004429"/>
    </source>
</evidence>
<dbReference type="InterPro" id="IPR003594">
    <property type="entry name" value="HATPase_dom"/>
</dbReference>
<evidence type="ECO:0000256" key="13">
    <source>
        <dbReference type="ARBA" id="ARBA00023012"/>
    </source>
</evidence>
<evidence type="ECO:0000256" key="14">
    <source>
        <dbReference type="ARBA" id="ARBA00023136"/>
    </source>
</evidence>
<dbReference type="PIRSF" id="PIRSF036431">
    <property type="entry name" value="STHK_DctB"/>
    <property type="match status" value="1"/>
</dbReference>
<evidence type="ECO:0000256" key="8">
    <source>
        <dbReference type="ARBA" id="ARBA00022692"/>
    </source>
</evidence>
<dbReference type="Pfam" id="PF02518">
    <property type="entry name" value="HATPase_c"/>
    <property type="match status" value="1"/>
</dbReference>
<dbReference type="Gene3D" id="3.30.450.20">
    <property type="entry name" value="PAS domain"/>
    <property type="match status" value="2"/>
</dbReference>
<feature type="domain" description="Histidine kinase" evidence="17">
    <location>
        <begin position="390"/>
        <end position="615"/>
    </location>
</feature>
<dbReference type="InterPro" id="IPR005467">
    <property type="entry name" value="His_kinase_dom"/>
</dbReference>
<evidence type="ECO:0000256" key="16">
    <source>
        <dbReference type="SAM" id="Phobius"/>
    </source>
</evidence>
<dbReference type="InterPro" id="IPR036890">
    <property type="entry name" value="HATPase_C_sf"/>
</dbReference>
<dbReference type="PANTHER" id="PTHR43065:SF46">
    <property type="entry name" value="C4-DICARBOXYLATE TRANSPORT SENSOR PROTEIN DCTB"/>
    <property type="match status" value="1"/>
</dbReference>
<keyword evidence="5" id="KW-0997">Cell inner membrane</keyword>
<dbReference type="InterPro" id="IPR004358">
    <property type="entry name" value="Sig_transdc_His_kin-like_C"/>
</dbReference>
<feature type="transmembrane region" description="Helical" evidence="16">
    <location>
        <begin position="294"/>
        <end position="313"/>
    </location>
</feature>